<reference evidence="1 2" key="1">
    <citation type="submission" date="2021-05" db="EMBL/GenBank/DDBJ databases">
        <title>Whole genome sequence of Curtobacterium flaccumfaciens pv. flaccumfaciens strain CFBP 8819.</title>
        <authorList>
            <person name="Osdaghi E."/>
            <person name="Taghouti G."/>
            <person name="Portier P."/>
            <person name="Fazliarab A."/>
            <person name="Taghavi S.M."/>
            <person name="Briand M."/>
            <person name="Le-Saux M."/>
            <person name="Jacques M.-A."/>
        </authorList>
    </citation>
    <scope>NUCLEOTIDE SEQUENCE [LARGE SCALE GENOMIC DNA]</scope>
    <source>
        <strain evidence="1 2">CFBP 8819</strain>
    </source>
</reference>
<sequence length="79" mass="8624">MDLHSAQSFYLQHADALSAEESMLGRRRIYRTIYSAANTGAGGMSDLYVTKPDGTGDVPATKAFEACLHALLKETRTFP</sequence>
<protein>
    <submittedName>
        <fullName evidence="1">Uncharacterized protein</fullName>
    </submittedName>
</protein>
<dbReference type="Proteomes" id="UP001519641">
    <property type="component" value="Unassembled WGS sequence"/>
</dbReference>
<dbReference type="RefSeq" id="WP_214544278.1">
    <property type="nucleotide sequence ID" value="NZ_JAHEWS010000009.1"/>
</dbReference>
<evidence type="ECO:0000313" key="1">
    <source>
        <dbReference type="EMBL" id="MBT1587747.1"/>
    </source>
</evidence>
<accession>A0ABS5VIA4</accession>
<organism evidence="1 2">
    <name type="scientific">Curtobacterium aurantiacum</name>
    <dbReference type="NCBI Taxonomy" id="3236919"/>
    <lineage>
        <taxon>Bacteria</taxon>
        <taxon>Bacillati</taxon>
        <taxon>Actinomycetota</taxon>
        <taxon>Actinomycetes</taxon>
        <taxon>Micrococcales</taxon>
        <taxon>Microbacteriaceae</taxon>
        <taxon>Curtobacterium</taxon>
    </lineage>
</organism>
<keyword evidence="2" id="KW-1185">Reference proteome</keyword>
<evidence type="ECO:0000313" key="2">
    <source>
        <dbReference type="Proteomes" id="UP001519641"/>
    </source>
</evidence>
<gene>
    <name evidence="1" type="ORF">KK097_07950</name>
</gene>
<comment type="caution">
    <text evidence="1">The sequence shown here is derived from an EMBL/GenBank/DDBJ whole genome shotgun (WGS) entry which is preliminary data.</text>
</comment>
<dbReference type="EMBL" id="JAHEWS010000009">
    <property type="protein sequence ID" value="MBT1587747.1"/>
    <property type="molecule type" value="Genomic_DNA"/>
</dbReference>
<name>A0ABS5VIA4_9MICO</name>
<proteinExistence type="predicted"/>